<sequence length="319" mass="35608">MRYNGRFHVYHRHLPIATSLEDEEIGAQISGGHRRSPNELQAVVNRVVKVSENLDMKVLEVSFDSCFWSQLAVPKSRDYWSILLNVLLQVFTYGTIKSLGVFFNDLMNSIDESNSKISWIILICVFVLAFTANPFAQIYVMYISIRVISGLGYCMSFLPTVTILSQSAAVEHHGVWSLLRPIIIKGPGSPKTITHEPWRKVKYVLEIEKTKTSVDSVDSGVELTTSPKRTSSITRCLAFFATLGFFAPSLYTIPLCISLGTDCYCAAFLLSTMAISELFGGIGAGFVLNREPIQTIYIELICVILLTVSLFVFTFATEL</sequence>
<dbReference type="PANTHER" id="PTHR11360:SF20">
    <property type="entry name" value="MONOCARBOXYLATE TRANSPORTER 7"/>
    <property type="match status" value="1"/>
</dbReference>
<gene>
    <name evidence="4" type="ORF">U0070_002873</name>
</gene>
<protein>
    <submittedName>
        <fullName evidence="4">Uncharacterized protein</fullName>
    </submittedName>
</protein>
<dbReference type="GO" id="GO:0016020">
    <property type="term" value="C:membrane"/>
    <property type="evidence" value="ECO:0007669"/>
    <property type="project" value="UniProtKB-SubCell"/>
</dbReference>
<dbReference type="InterPro" id="IPR050327">
    <property type="entry name" value="Proton-linked_MCT"/>
</dbReference>
<dbReference type="SUPFAM" id="SSF103473">
    <property type="entry name" value="MFS general substrate transporter"/>
    <property type="match status" value="1"/>
</dbReference>
<dbReference type="GO" id="GO:0008028">
    <property type="term" value="F:monocarboxylic acid transmembrane transporter activity"/>
    <property type="evidence" value="ECO:0007669"/>
    <property type="project" value="TreeGrafter"/>
</dbReference>
<dbReference type="InterPro" id="IPR036259">
    <property type="entry name" value="MFS_trans_sf"/>
</dbReference>
<evidence type="ECO:0000256" key="3">
    <source>
        <dbReference type="SAM" id="Phobius"/>
    </source>
</evidence>
<keyword evidence="3" id="KW-1133">Transmembrane helix</keyword>
<feature type="transmembrane region" description="Helical" evidence="3">
    <location>
        <begin position="79"/>
        <end position="96"/>
    </location>
</feature>
<feature type="transmembrane region" description="Helical" evidence="3">
    <location>
        <begin position="266"/>
        <end position="289"/>
    </location>
</feature>
<dbReference type="PANTHER" id="PTHR11360">
    <property type="entry name" value="MONOCARBOXYLATE TRANSPORTER"/>
    <property type="match status" value="1"/>
</dbReference>
<proteinExistence type="predicted"/>
<feature type="transmembrane region" description="Helical" evidence="3">
    <location>
        <begin position="116"/>
        <end position="136"/>
    </location>
</feature>
<name>A0AAW0IHW7_MYOGA</name>
<organism evidence="4 5">
    <name type="scientific">Myodes glareolus</name>
    <name type="common">Bank vole</name>
    <name type="synonym">Clethrionomys glareolus</name>
    <dbReference type="NCBI Taxonomy" id="447135"/>
    <lineage>
        <taxon>Eukaryota</taxon>
        <taxon>Metazoa</taxon>
        <taxon>Chordata</taxon>
        <taxon>Craniata</taxon>
        <taxon>Vertebrata</taxon>
        <taxon>Euteleostomi</taxon>
        <taxon>Mammalia</taxon>
        <taxon>Eutheria</taxon>
        <taxon>Euarchontoglires</taxon>
        <taxon>Glires</taxon>
        <taxon>Rodentia</taxon>
        <taxon>Myomorpha</taxon>
        <taxon>Muroidea</taxon>
        <taxon>Cricetidae</taxon>
        <taxon>Arvicolinae</taxon>
        <taxon>Myodes</taxon>
    </lineage>
</organism>
<reference evidence="4 5" key="1">
    <citation type="journal article" date="2023" name="bioRxiv">
        <title>Conserved and derived expression patterns and positive selection on dental genes reveal complex evolutionary context of ever-growing rodent molars.</title>
        <authorList>
            <person name="Calamari Z.T."/>
            <person name="Song A."/>
            <person name="Cohen E."/>
            <person name="Akter M."/>
            <person name="Roy R.D."/>
            <person name="Hallikas O."/>
            <person name="Christensen M.M."/>
            <person name="Li P."/>
            <person name="Marangoni P."/>
            <person name="Jernvall J."/>
            <person name="Klein O.D."/>
        </authorList>
    </citation>
    <scope>NUCLEOTIDE SEQUENCE [LARGE SCALE GENOMIC DNA]</scope>
    <source>
        <strain evidence="4">V071</strain>
    </source>
</reference>
<keyword evidence="3" id="KW-0472">Membrane</keyword>
<dbReference type="EMBL" id="JBBHLL010000128">
    <property type="protein sequence ID" value="KAK7813976.1"/>
    <property type="molecule type" value="Genomic_DNA"/>
</dbReference>
<dbReference type="AlphaFoldDB" id="A0AAW0IHW7"/>
<keyword evidence="5" id="KW-1185">Reference proteome</keyword>
<feature type="transmembrane region" description="Helical" evidence="3">
    <location>
        <begin position="296"/>
        <end position="316"/>
    </location>
</feature>
<evidence type="ECO:0000256" key="1">
    <source>
        <dbReference type="ARBA" id="ARBA00004141"/>
    </source>
</evidence>
<keyword evidence="2 3" id="KW-0812">Transmembrane</keyword>
<feature type="transmembrane region" description="Helical" evidence="3">
    <location>
        <begin position="236"/>
        <end position="260"/>
    </location>
</feature>
<comment type="caution">
    <text evidence="4">The sequence shown here is derived from an EMBL/GenBank/DDBJ whole genome shotgun (WGS) entry which is preliminary data.</text>
</comment>
<accession>A0AAW0IHW7</accession>
<evidence type="ECO:0000313" key="5">
    <source>
        <dbReference type="Proteomes" id="UP001488838"/>
    </source>
</evidence>
<comment type="subcellular location">
    <subcellularLocation>
        <location evidence="1">Membrane</location>
        <topology evidence="1">Multi-pass membrane protein</topology>
    </subcellularLocation>
</comment>
<dbReference type="Proteomes" id="UP001488838">
    <property type="component" value="Unassembled WGS sequence"/>
</dbReference>
<evidence type="ECO:0000256" key="2">
    <source>
        <dbReference type="ARBA" id="ARBA00022692"/>
    </source>
</evidence>
<evidence type="ECO:0000313" key="4">
    <source>
        <dbReference type="EMBL" id="KAK7813976.1"/>
    </source>
</evidence>